<dbReference type="Proteomes" id="UP001283361">
    <property type="component" value="Unassembled WGS sequence"/>
</dbReference>
<keyword evidence="2" id="KW-1185">Reference proteome</keyword>
<dbReference type="EMBL" id="JAWDGP010004710">
    <property type="protein sequence ID" value="KAK3762494.1"/>
    <property type="molecule type" value="Genomic_DNA"/>
</dbReference>
<reference evidence="1" key="1">
    <citation type="journal article" date="2023" name="G3 (Bethesda)">
        <title>A reference genome for the long-term kleptoplast-retaining sea slug Elysia crispata morphotype clarki.</title>
        <authorList>
            <person name="Eastman K.E."/>
            <person name="Pendleton A.L."/>
            <person name="Shaikh M.A."/>
            <person name="Suttiyut T."/>
            <person name="Ogas R."/>
            <person name="Tomko P."/>
            <person name="Gavelis G."/>
            <person name="Widhalm J.R."/>
            <person name="Wisecaver J.H."/>
        </authorList>
    </citation>
    <scope>NUCLEOTIDE SEQUENCE</scope>
    <source>
        <strain evidence="1">ECLA1</strain>
    </source>
</reference>
<comment type="caution">
    <text evidence="1">The sequence shown here is derived from an EMBL/GenBank/DDBJ whole genome shotgun (WGS) entry which is preliminary data.</text>
</comment>
<gene>
    <name evidence="1" type="ORF">RRG08_009882</name>
</gene>
<organism evidence="1 2">
    <name type="scientific">Elysia crispata</name>
    <name type="common">lettuce slug</name>
    <dbReference type="NCBI Taxonomy" id="231223"/>
    <lineage>
        <taxon>Eukaryota</taxon>
        <taxon>Metazoa</taxon>
        <taxon>Spiralia</taxon>
        <taxon>Lophotrochozoa</taxon>
        <taxon>Mollusca</taxon>
        <taxon>Gastropoda</taxon>
        <taxon>Heterobranchia</taxon>
        <taxon>Euthyneura</taxon>
        <taxon>Panpulmonata</taxon>
        <taxon>Sacoglossa</taxon>
        <taxon>Placobranchoidea</taxon>
        <taxon>Plakobranchidae</taxon>
        <taxon>Elysia</taxon>
    </lineage>
</organism>
<name>A0AAE1D9I3_9GAST</name>
<sequence length="72" mass="8277">MTFSASSPTDLPYQSSVTDHLLISRKLILQQSVSSTYSGHQMDYHLRITVYHKVVLILIIISTNYHERTLNN</sequence>
<evidence type="ECO:0000313" key="2">
    <source>
        <dbReference type="Proteomes" id="UP001283361"/>
    </source>
</evidence>
<accession>A0AAE1D9I3</accession>
<evidence type="ECO:0000313" key="1">
    <source>
        <dbReference type="EMBL" id="KAK3762494.1"/>
    </source>
</evidence>
<dbReference type="AlphaFoldDB" id="A0AAE1D9I3"/>
<proteinExistence type="predicted"/>
<protein>
    <submittedName>
        <fullName evidence="1">Uncharacterized protein</fullName>
    </submittedName>
</protein>